<feature type="domain" description="NADPH-dependent FMN reductase-like" evidence="1">
    <location>
        <begin position="24"/>
        <end position="178"/>
    </location>
</feature>
<dbReference type="GO" id="GO:0016491">
    <property type="term" value="F:oxidoreductase activity"/>
    <property type="evidence" value="ECO:0007669"/>
    <property type="project" value="InterPro"/>
</dbReference>
<proteinExistence type="predicted"/>
<dbReference type="EMBL" id="CP000301">
    <property type="protein sequence ID" value="ABD85907.1"/>
    <property type="molecule type" value="Genomic_DNA"/>
</dbReference>
<dbReference type="SUPFAM" id="SSF52218">
    <property type="entry name" value="Flavoproteins"/>
    <property type="match status" value="1"/>
</dbReference>
<dbReference type="InterPro" id="IPR005025">
    <property type="entry name" value="FMN_Rdtase-like_dom"/>
</dbReference>
<name>Q21CH9_RHOPB</name>
<sequence>MLHVRDRRCRRSARYNAIGSMSAVKILVIPGSLRTGSLNARLAAAAIDEFVRADVDVTRLSLADYPLPIYDADLEATSGVPKPAVDLKRMLGAHRGVLLVSPEYNSAPPPLLKNAIDWVSRVKDPHETQGQVFRERAFALASASEGRLGGTRCLAALRLILSGCRATVIPNQLALSFADQAYDETDRLKHPADIEALRGLVRQLIDFAQQMK</sequence>
<dbReference type="Gene3D" id="3.40.50.360">
    <property type="match status" value="1"/>
</dbReference>
<dbReference type="HOGENOM" id="CLU_055322_4_1_5"/>
<dbReference type="AlphaFoldDB" id="Q21CH9"/>
<dbReference type="PANTHER" id="PTHR30543:SF21">
    <property type="entry name" value="NAD(P)H-DEPENDENT FMN REDUCTASE LOT6"/>
    <property type="match status" value="1"/>
</dbReference>
<protein>
    <submittedName>
        <fullName evidence="2">NADPH-dependent FMN reductase</fullName>
    </submittedName>
</protein>
<dbReference type="KEGG" id="rpc:RPC_0332"/>
<dbReference type="GO" id="GO:0010181">
    <property type="term" value="F:FMN binding"/>
    <property type="evidence" value="ECO:0007669"/>
    <property type="project" value="TreeGrafter"/>
</dbReference>
<dbReference type="eggNOG" id="COG0431">
    <property type="taxonomic scope" value="Bacteria"/>
</dbReference>
<organism evidence="2">
    <name type="scientific">Rhodopseudomonas palustris (strain BisB18)</name>
    <dbReference type="NCBI Taxonomy" id="316056"/>
    <lineage>
        <taxon>Bacteria</taxon>
        <taxon>Pseudomonadati</taxon>
        <taxon>Pseudomonadota</taxon>
        <taxon>Alphaproteobacteria</taxon>
        <taxon>Hyphomicrobiales</taxon>
        <taxon>Nitrobacteraceae</taxon>
        <taxon>Rhodopseudomonas</taxon>
    </lineage>
</organism>
<dbReference type="GO" id="GO:0005829">
    <property type="term" value="C:cytosol"/>
    <property type="evidence" value="ECO:0007669"/>
    <property type="project" value="TreeGrafter"/>
</dbReference>
<evidence type="ECO:0000259" key="1">
    <source>
        <dbReference type="Pfam" id="PF03358"/>
    </source>
</evidence>
<evidence type="ECO:0000313" key="2">
    <source>
        <dbReference type="EMBL" id="ABD85907.1"/>
    </source>
</evidence>
<dbReference type="InterPro" id="IPR050712">
    <property type="entry name" value="NAD(P)H-dep_reductase"/>
</dbReference>
<accession>Q21CH9</accession>
<dbReference type="InterPro" id="IPR029039">
    <property type="entry name" value="Flavoprotein-like_sf"/>
</dbReference>
<dbReference type="Pfam" id="PF03358">
    <property type="entry name" value="FMN_red"/>
    <property type="match status" value="1"/>
</dbReference>
<gene>
    <name evidence="2" type="ordered locus">RPC_0332</name>
</gene>
<dbReference type="PANTHER" id="PTHR30543">
    <property type="entry name" value="CHROMATE REDUCTASE"/>
    <property type="match status" value="1"/>
</dbReference>
<reference evidence="2" key="1">
    <citation type="submission" date="2006-03" db="EMBL/GenBank/DDBJ databases">
        <title>Complete sequence of Rhodopseudomonas palustris BisB18.</title>
        <authorList>
            <consortium name="US DOE Joint Genome Institute"/>
            <person name="Copeland A."/>
            <person name="Lucas S."/>
            <person name="Lapidus A."/>
            <person name="Barry K."/>
            <person name="Detter J.C."/>
            <person name="Glavina del Rio T."/>
            <person name="Hammon N."/>
            <person name="Israni S."/>
            <person name="Dalin E."/>
            <person name="Tice H."/>
            <person name="Pitluck S."/>
            <person name="Chain P."/>
            <person name="Malfatti S."/>
            <person name="Shin M."/>
            <person name="Vergez L."/>
            <person name="Schmutz J."/>
            <person name="Larimer F."/>
            <person name="Land M."/>
            <person name="Hauser L."/>
            <person name="Pelletier D.A."/>
            <person name="Kyrpides N."/>
            <person name="Anderson I."/>
            <person name="Oda Y."/>
            <person name="Harwood C.S."/>
            <person name="Richardson P."/>
        </authorList>
    </citation>
    <scope>NUCLEOTIDE SEQUENCE [LARGE SCALE GENOMIC DNA]</scope>
    <source>
        <strain evidence="2">BisB18</strain>
    </source>
</reference>
<dbReference type="STRING" id="316056.RPC_0332"/>